<protein>
    <submittedName>
        <fullName evidence="1">Uncharacterized protein</fullName>
    </submittedName>
</protein>
<evidence type="ECO:0000313" key="2">
    <source>
        <dbReference type="Proteomes" id="UP001152795"/>
    </source>
</evidence>
<sequence>MHSTFHVQNGNFRTCGEIVATSITQGGSSPCFLQPCAFDALWKELDVLNISDEDLTKRKNIRFSTRTSSYLLKIKKLPLKIAAPIACREGDDDGIDGEAFQSTSSTAEDVLEEADLSVAGIMGLLTGQKHKHMFEKQPTITVHFHECLACGKNLTLPVAHMKSKEEFKNIFVNGQEFAKP</sequence>
<accession>A0A6S7HHW7</accession>
<keyword evidence="2" id="KW-1185">Reference proteome</keyword>
<dbReference type="Proteomes" id="UP001152795">
    <property type="component" value="Unassembled WGS sequence"/>
</dbReference>
<dbReference type="EMBL" id="CACRXK020004551">
    <property type="protein sequence ID" value="CAB4003147.1"/>
    <property type="molecule type" value="Genomic_DNA"/>
</dbReference>
<gene>
    <name evidence="1" type="ORF">PACLA_8A060345</name>
</gene>
<evidence type="ECO:0000313" key="1">
    <source>
        <dbReference type="EMBL" id="CAB4003147.1"/>
    </source>
</evidence>
<dbReference type="AlphaFoldDB" id="A0A6S7HHW7"/>
<name>A0A6S7HHW7_PARCT</name>
<comment type="caution">
    <text evidence="1">The sequence shown here is derived from an EMBL/GenBank/DDBJ whole genome shotgun (WGS) entry which is preliminary data.</text>
</comment>
<reference evidence="1" key="1">
    <citation type="submission" date="2020-04" db="EMBL/GenBank/DDBJ databases">
        <authorList>
            <person name="Alioto T."/>
            <person name="Alioto T."/>
            <person name="Gomez Garrido J."/>
        </authorList>
    </citation>
    <scope>NUCLEOTIDE SEQUENCE</scope>
    <source>
        <strain evidence="1">A484AB</strain>
    </source>
</reference>
<proteinExistence type="predicted"/>
<organism evidence="1 2">
    <name type="scientific">Paramuricea clavata</name>
    <name type="common">Red gorgonian</name>
    <name type="synonym">Violescent sea-whip</name>
    <dbReference type="NCBI Taxonomy" id="317549"/>
    <lineage>
        <taxon>Eukaryota</taxon>
        <taxon>Metazoa</taxon>
        <taxon>Cnidaria</taxon>
        <taxon>Anthozoa</taxon>
        <taxon>Octocorallia</taxon>
        <taxon>Malacalcyonacea</taxon>
        <taxon>Plexauridae</taxon>
        <taxon>Paramuricea</taxon>
    </lineage>
</organism>